<dbReference type="InterPro" id="IPR000146">
    <property type="entry name" value="FBPase_class-1"/>
</dbReference>
<dbReference type="EMBL" id="PYMC01000001">
    <property type="protein sequence ID" value="PSW07192.1"/>
    <property type="molecule type" value="Genomic_DNA"/>
</dbReference>
<feature type="binding site" evidence="12">
    <location>
        <position position="274"/>
    </location>
    <ligand>
        <name>substrate</name>
    </ligand>
</feature>
<feature type="binding site" evidence="12">
    <location>
        <position position="118"/>
    </location>
    <ligand>
        <name>Mg(2+)</name>
        <dbReference type="ChEBI" id="CHEBI:18420"/>
        <label>2</label>
    </ligand>
</feature>
<dbReference type="Pfam" id="PF18913">
    <property type="entry name" value="FBPase_C"/>
    <property type="match status" value="1"/>
</dbReference>
<evidence type="ECO:0000259" key="14">
    <source>
        <dbReference type="Pfam" id="PF00316"/>
    </source>
</evidence>
<evidence type="ECO:0000256" key="8">
    <source>
        <dbReference type="ARBA" id="ARBA00022842"/>
    </source>
</evidence>
<dbReference type="RefSeq" id="WP_107281345.1">
    <property type="nucleotide sequence ID" value="NZ_PYMC01000001.1"/>
</dbReference>
<dbReference type="InterPro" id="IPR028343">
    <property type="entry name" value="FBPtase"/>
</dbReference>
<organism evidence="16 17">
    <name type="scientific">Photobacterium lipolyticum</name>
    <dbReference type="NCBI Taxonomy" id="266810"/>
    <lineage>
        <taxon>Bacteria</taxon>
        <taxon>Pseudomonadati</taxon>
        <taxon>Pseudomonadota</taxon>
        <taxon>Gammaproteobacteria</taxon>
        <taxon>Vibrionales</taxon>
        <taxon>Vibrionaceae</taxon>
        <taxon>Photobacterium</taxon>
    </lineage>
</organism>
<feature type="binding site" evidence="12">
    <location>
        <position position="115"/>
    </location>
    <ligand>
        <name>Mg(2+)</name>
        <dbReference type="ChEBI" id="CHEBI:18420"/>
        <label>2</label>
    </ligand>
</feature>
<feature type="binding site" evidence="12">
    <location>
        <begin position="262"/>
        <end position="264"/>
    </location>
    <ligand>
        <name>substrate</name>
    </ligand>
</feature>
<evidence type="ECO:0000256" key="13">
    <source>
        <dbReference type="RuleBase" id="RU000508"/>
    </source>
</evidence>
<keyword evidence="7 12" id="KW-0378">Hydrolase</keyword>
<dbReference type="HAMAP" id="MF_01855">
    <property type="entry name" value="FBPase_class1"/>
    <property type="match status" value="1"/>
</dbReference>
<dbReference type="GO" id="GO:0005829">
    <property type="term" value="C:cytosol"/>
    <property type="evidence" value="ECO:0007669"/>
    <property type="project" value="TreeGrafter"/>
</dbReference>
<feature type="binding site" evidence="12">
    <location>
        <position position="280"/>
    </location>
    <ligand>
        <name>Mg(2+)</name>
        <dbReference type="ChEBI" id="CHEBI:18420"/>
        <label>2</label>
    </ligand>
</feature>
<dbReference type="CDD" id="cd00354">
    <property type="entry name" value="FBPase"/>
    <property type="match status" value="1"/>
</dbReference>
<feature type="binding site" evidence="12">
    <location>
        <position position="244"/>
    </location>
    <ligand>
        <name>substrate</name>
    </ligand>
</feature>
<feature type="binding site" evidence="12">
    <location>
        <begin position="118"/>
        <end position="121"/>
    </location>
    <ligand>
        <name>substrate</name>
    </ligand>
</feature>
<dbReference type="Proteomes" id="UP000240904">
    <property type="component" value="Unassembled WGS sequence"/>
</dbReference>
<dbReference type="GO" id="GO:0006000">
    <property type="term" value="P:fructose metabolic process"/>
    <property type="evidence" value="ECO:0007669"/>
    <property type="project" value="TreeGrafter"/>
</dbReference>
<comment type="similarity">
    <text evidence="3 12 13">Belongs to the FBPase class 1 family.</text>
</comment>
<dbReference type="GO" id="GO:0006002">
    <property type="term" value="P:fructose 6-phosphate metabolic process"/>
    <property type="evidence" value="ECO:0007669"/>
    <property type="project" value="TreeGrafter"/>
</dbReference>
<evidence type="ECO:0000256" key="9">
    <source>
        <dbReference type="ARBA" id="ARBA00023277"/>
    </source>
</evidence>
<accession>A0A2T3N425</accession>
<keyword evidence="17" id="KW-1185">Reference proteome</keyword>
<evidence type="ECO:0000256" key="6">
    <source>
        <dbReference type="ARBA" id="ARBA00022723"/>
    </source>
</evidence>
<dbReference type="AlphaFoldDB" id="A0A2T3N425"/>
<dbReference type="InterPro" id="IPR020548">
    <property type="entry name" value="Fructose_bisphosphatase_AS"/>
</dbReference>
<dbReference type="Pfam" id="PF00316">
    <property type="entry name" value="FBPase"/>
    <property type="match status" value="1"/>
</dbReference>
<keyword evidence="6 12" id="KW-0479">Metal-binding</keyword>
<evidence type="ECO:0000256" key="12">
    <source>
        <dbReference type="HAMAP-Rule" id="MF_01855"/>
    </source>
</evidence>
<dbReference type="GO" id="GO:0005986">
    <property type="term" value="P:sucrose biosynthetic process"/>
    <property type="evidence" value="ECO:0007669"/>
    <property type="project" value="TreeGrafter"/>
</dbReference>
<dbReference type="OrthoDB" id="9806756at2"/>
<evidence type="ECO:0000256" key="10">
    <source>
        <dbReference type="ARBA" id="ARBA00072069"/>
    </source>
</evidence>
<dbReference type="InterPro" id="IPR033391">
    <property type="entry name" value="FBPase_N"/>
</dbReference>
<feature type="binding site" evidence="12">
    <location>
        <position position="211"/>
    </location>
    <ligand>
        <name>substrate</name>
    </ligand>
</feature>
<dbReference type="Gene3D" id="3.40.190.80">
    <property type="match status" value="1"/>
</dbReference>
<evidence type="ECO:0000256" key="1">
    <source>
        <dbReference type="ARBA" id="ARBA00001273"/>
    </source>
</evidence>
<name>A0A2T3N425_9GAMM</name>
<dbReference type="Gene3D" id="3.30.540.10">
    <property type="entry name" value="Fructose-1,6-Bisphosphatase, subunit A, domain 1"/>
    <property type="match status" value="1"/>
</dbReference>
<evidence type="ECO:0000256" key="5">
    <source>
        <dbReference type="ARBA" id="ARBA00022490"/>
    </source>
</evidence>
<evidence type="ECO:0000256" key="3">
    <source>
        <dbReference type="ARBA" id="ARBA00010941"/>
    </source>
</evidence>
<dbReference type="GO" id="GO:0000287">
    <property type="term" value="F:magnesium ion binding"/>
    <property type="evidence" value="ECO:0007669"/>
    <property type="project" value="UniProtKB-UniRule"/>
</dbReference>
<comment type="caution">
    <text evidence="16">The sequence shown here is derived from an EMBL/GenBank/DDBJ whole genome shotgun (WGS) entry which is preliminary data.</text>
</comment>
<dbReference type="PANTHER" id="PTHR11556:SF35">
    <property type="entry name" value="SEDOHEPTULOSE-1,7-BISPHOSPHATASE, CHLOROPLASTIC"/>
    <property type="match status" value="1"/>
</dbReference>
<evidence type="ECO:0000256" key="11">
    <source>
        <dbReference type="ARBA" id="ARBA00081210"/>
    </source>
</evidence>
<gene>
    <name evidence="12" type="primary">fbp</name>
    <name evidence="16" type="ORF">C9I89_00205</name>
</gene>
<dbReference type="GO" id="GO:0042132">
    <property type="term" value="F:fructose 1,6-bisphosphate 1-phosphatase activity"/>
    <property type="evidence" value="ECO:0007669"/>
    <property type="project" value="UniProtKB-UniRule"/>
</dbReference>
<dbReference type="GO" id="GO:0006094">
    <property type="term" value="P:gluconeogenesis"/>
    <property type="evidence" value="ECO:0007669"/>
    <property type="project" value="UniProtKB-UniRule"/>
</dbReference>
<dbReference type="PANTHER" id="PTHR11556">
    <property type="entry name" value="FRUCTOSE-1,6-BISPHOSPHATASE-RELATED"/>
    <property type="match status" value="1"/>
</dbReference>
<feature type="domain" description="Fructose-1-6-bisphosphatase class I N-terminal" evidence="14">
    <location>
        <begin position="5"/>
        <end position="197"/>
    </location>
</feature>
<comment type="subunit">
    <text evidence="12">Homotetramer.</text>
</comment>
<proteinExistence type="inferred from homology"/>
<comment type="cofactor">
    <cofactor evidence="12">
        <name>Mg(2+)</name>
        <dbReference type="ChEBI" id="CHEBI:18420"/>
    </cofactor>
    <text evidence="12">Binds 2 magnesium ions per subunit.</text>
</comment>
<feature type="binding site" evidence="12">
    <location>
        <position position="117"/>
    </location>
    <ligand>
        <name>Mg(2+)</name>
        <dbReference type="ChEBI" id="CHEBI:18420"/>
        <label>1</label>
    </ligand>
</feature>
<dbReference type="PROSITE" id="PS00124">
    <property type="entry name" value="FBPASE"/>
    <property type="match status" value="1"/>
</dbReference>
<dbReference type="PIRSF" id="PIRSF500210">
    <property type="entry name" value="FBPtase"/>
    <property type="match status" value="1"/>
</dbReference>
<sequence length="345" mass="38269">MSDIKTLGEFIIEKQSDFPHASGELSSLLGSIKLAAQIVNRELNKAGLVDIIGASGEENVQGEEQQKLDLYANEKFKTALEARDQVCGVASEEDDEAVVFSKELNRNAKYVVLMDPLDGSSNIDVNVSVGTIFSIYRRVTPVGTPATEEDFLQAGKHQVAAGYVIYGSSTMLVYTTGNGVHSFTYDPSLGVFCLSHEDMRIPEDGKIYSINEGNYIRFPLGVKKYIKYCQEYVPEENRPYVSRYIGSLVSDFHRNLLKGGIYLYPATATHPNGKLRLLYECNPMAFIMEQAGGVASDGINRILDMEPTELHQRVPFFAGSPVMVNHVEKFIADFSDEEEIEAYQG</sequence>
<evidence type="ECO:0000256" key="4">
    <source>
        <dbReference type="ARBA" id="ARBA00013093"/>
    </source>
</evidence>
<feature type="binding site" evidence="12">
    <location>
        <position position="115"/>
    </location>
    <ligand>
        <name>Mg(2+)</name>
        <dbReference type="ChEBI" id="CHEBI:18420"/>
        <label>1</label>
    </ligand>
</feature>
<dbReference type="InterPro" id="IPR044015">
    <property type="entry name" value="FBPase_C_dom"/>
</dbReference>
<dbReference type="PRINTS" id="PR00115">
    <property type="entry name" value="F16BPHPHTASE"/>
</dbReference>
<evidence type="ECO:0000259" key="15">
    <source>
        <dbReference type="Pfam" id="PF18913"/>
    </source>
</evidence>
<keyword evidence="5 12" id="KW-0963">Cytoplasm</keyword>
<comment type="pathway">
    <text evidence="2">Carbohydrate biosynthesis; Calvin cycle.</text>
</comment>
<dbReference type="SUPFAM" id="SSF56655">
    <property type="entry name" value="Carbohydrate phosphatase"/>
    <property type="match status" value="1"/>
</dbReference>
<evidence type="ECO:0000313" key="16">
    <source>
        <dbReference type="EMBL" id="PSW07192.1"/>
    </source>
</evidence>
<dbReference type="NCBIfam" id="NF006778">
    <property type="entry name" value="PRK09293.1-1"/>
    <property type="match status" value="1"/>
</dbReference>
<dbReference type="FunFam" id="3.30.540.10:FF:000002">
    <property type="entry name" value="Fructose-1,6-bisphosphatase class 1"/>
    <property type="match status" value="1"/>
</dbReference>
<reference evidence="16 17" key="1">
    <citation type="submission" date="2018-03" db="EMBL/GenBank/DDBJ databases">
        <title>Whole genome sequencing of Histamine producing bacteria.</title>
        <authorList>
            <person name="Butler K."/>
        </authorList>
    </citation>
    <scope>NUCLEOTIDE SEQUENCE [LARGE SCALE GENOMIC DNA]</scope>
    <source>
        <strain evidence="16 17">DSM 16190</strain>
    </source>
</reference>
<dbReference type="GO" id="GO:0030388">
    <property type="term" value="P:fructose 1,6-bisphosphate metabolic process"/>
    <property type="evidence" value="ECO:0007669"/>
    <property type="project" value="TreeGrafter"/>
</dbReference>
<evidence type="ECO:0000256" key="2">
    <source>
        <dbReference type="ARBA" id="ARBA00005215"/>
    </source>
</evidence>
<evidence type="ECO:0000313" key="17">
    <source>
        <dbReference type="Proteomes" id="UP000240904"/>
    </source>
</evidence>
<protein>
    <recommendedName>
        <fullName evidence="10 12">Fructose-1,6-bisphosphatase class 1</fullName>
        <shortName evidence="12">FBPase class 1</shortName>
        <ecNumber evidence="4 12">3.1.3.11</ecNumber>
    </recommendedName>
    <alternativeName>
        <fullName evidence="11 12">D-fructose-1,6-bisphosphate 1-phosphohydrolase class 1</fullName>
    </alternativeName>
</protein>
<comment type="catalytic activity">
    <reaction evidence="1 12">
        <text>beta-D-fructose 1,6-bisphosphate + H2O = beta-D-fructose 6-phosphate + phosphate</text>
        <dbReference type="Rhea" id="RHEA:11064"/>
        <dbReference type="ChEBI" id="CHEBI:15377"/>
        <dbReference type="ChEBI" id="CHEBI:32966"/>
        <dbReference type="ChEBI" id="CHEBI:43474"/>
        <dbReference type="ChEBI" id="CHEBI:57634"/>
        <dbReference type="EC" id="3.1.3.11"/>
    </reaction>
</comment>
<feature type="binding site" evidence="12">
    <location>
        <position position="92"/>
    </location>
    <ligand>
        <name>Mg(2+)</name>
        <dbReference type="ChEBI" id="CHEBI:18420"/>
        <label>1</label>
    </ligand>
</feature>
<comment type="subcellular location">
    <subcellularLocation>
        <location evidence="12">Cytoplasm</location>
    </subcellularLocation>
</comment>
<dbReference type="PIRSF" id="PIRSF000904">
    <property type="entry name" value="FBPtase_SBPase"/>
    <property type="match status" value="1"/>
</dbReference>
<feature type="domain" description="Fructose-1-6-bisphosphatase class 1 C-terminal" evidence="15">
    <location>
        <begin position="201"/>
        <end position="330"/>
    </location>
</feature>
<dbReference type="EC" id="3.1.3.11" evidence="4 12"/>
<keyword evidence="9 12" id="KW-0119">Carbohydrate metabolism</keyword>
<dbReference type="FunFam" id="3.40.190.80:FF:000001">
    <property type="entry name" value="Fructose-1,6-bisphosphatase class 1"/>
    <property type="match status" value="1"/>
</dbReference>
<keyword evidence="8 12" id="KW-0460">Magnesium</keyword>
<evidence type="ECO:0000256" key="7">
    <source>
        <dbReference type="ARBA" id="ARBA00022801"/>
    </source>
</evidence>